<evidence type="ECO:0000313" key="1">
    <source>
        <dbReference type="EMBL" id="WWD15642.1"/>
    </source>
</evidence>
<sequence>MSVQIPKTMRALVQEDKAMKVSVKEIPVPEIADDEVLVKVEYAAQNPTDWKHAAWLSAPGVINGCDYSGTVVKVGSNLKVPLQLGDKVAGWTHGGVYTDRGAFAEYTKVPADLTFKVPESLKMEDAATFGVGWGTANQVLFGTQKHDFPPQQVSGNPWYIIYGASSSVGLFAIQLAKAIGYKVLGVASPHSFDLIKAYGADEAVDYHDAEKAIAEAKRITDGGVEFALDTISEGASFKIAIGMMGDKGKQLNCLLPPPKEAKEINENVKIVDTLGYTMFGKEFNFTAALPHDTIIPANPEDRKLGAAIAAHSNEVITKYKIKANPVVIRGTLDDVTSGFEDMKNGEVSGKKLVYKIAA</sequence>
<dbReference type="InterPro" id="IPR047122">
    <property type="entry name" value="Trans-enoyl_RdTase-like"/>
</dbReference>
<dbReference type="GeneID" id="43591254"/>
<dbReference type="RefSeq" id="XP_031858583.1">
    <property type="nucleotide sequence ID" value="XM_032007086.1"/>
</dbReference>
<dbReference type="SMART" id="SM00829">
    <property type="entry name" value="PKS_ER"/>
    <property type="match status" value="1"/>
</dbReference>
<dbReference type="CDD" id="cd08249">
    <property type="entry name" value="enoyl_reductase_like"/>
    <property type="match status" value="1"/>
</dbReference>
<dbReference type="Proteomes" id="UP000322225">
    <property type="component" value="Chromosome 1"/>
</dbReference>
<proteinExistence type="predicted"/>
<dbReference type="Pfam" id="PF00107">
    <property type="entry name" value="ADH_zinc_N"/>
    <property type="match status" value="1"/>
</dbReference>
<dbReference type="Gene3D" id="3.40.50.720">
    <property type="entry name" value="NAD(P)-binding Rossmann-like Domain"/>
    <property type="match status" value="1"/>
</dbReference>
<dbReference type="InterPro" id="IPR013149">
    <property type="entry name" value="ADH-like_C"/>
</dbReference>
<name>A0A5M6BVR2_9TREE</name>
<dbReference type="OrthoDB" id="10257049at2759"/>
<dbReference type="EMBL" id="CP144051">
    <property type="protein sequence ID" value="WWD15642.1"/>
    <property type="molecule type" value="Genomic_DNA"/>
</dbReference>
<dbReference type="PANTHER" id="PTHR45348:SF7">
    <property type="entry name" value="ZINC BINDING OXIDOREDUCTASE, PUTATIVE-RELATED"/>
    <property type="match status" value="1"/>
</dbReference>
<keyword evidence="2" id="KW-1185">Reference proteome</keyword>
<dbReference type="PANTHER" id="PTHR45348">
    <property type="entry name" value="HYPOTHETICAL OXIDOREDUCTASE (EUROFUNG)"/>
    <property type="match status" value="1"/>
</dbReference>
<dbReference type="Pfam" id="PF08240">
    <property type="entry name" value="ADH_N"/>
    <property type="match status" value="1"/>
</dbReference>
<dbReference type="InterPro" id="IPR011032">
    <property type="entry name" value="GroES-like_sf"/>
</dbReference>
<dbReference type="AlphaFoldDB" id="A0A5M6BVR2"/>
<reference evidence="1" key="1">
    <citation type="submission" date="2017-08" db="EMBL/GenBank/DDBJ databases">
        <authorList>
            <person name="Cuomo C."/>
            <person name="Billmyre B."/>
            <person name="Heitman J."/>
        </authorList>
    </citation>
    <scope>NUCLEOTIDE SEQUENCE</scope>
    <source>
        <strain evidence="1">CBS 12478</strain>
    </source>
</reference>
<dbReference type="KEGG" id="ksn:43591254"/>
<dbReference type="InterPro" id="IPR020843">
    <property type="entry name" value="ER"/>
</dbReference>
<protein>
    <submittedName>
        <fullName evidence="1">Uncharacterized protein</fullName>
    </submittedName>
</protein>
<organism evidence="1 2">
    <name type="scientific">Kwoniella shandongensis</name>
    <dbReference type="NCBI Taxonomy" id="1734106"/>
    <lineage>
        <taxon>Eukaryota</taxon>
        <taxon>Fungi</taxon>
        <taxon>Dikarya</taxon>
        <taxon>Basidiomycota</taxon>
        <taxon>Agaricomycotina</taxon>
        <taxon>Tremellomycetes</taxon>
        <taxon>Tremellales</taxon>
        <taxon>Cryptococcaceae</taxon>
        <taxon>Kwoniella</taxon>
    </lineage>
</organism>
<dbReference type="GO" id="GO:0016651">
    <property type="term" value="F:oxidoreductase activity, acting on NAD(P)H"/>
    <property type="evidence" value="ECO:0007669"/>
    <property type="project" value="InterPro"/>
</dbReference>
<dbReference type="SUPFAM" id="SSF51735">
    <property type="entry name" value="NAD(P)-binding Rossmann-fold domains"/>
    <property type="match status" value="1"/>
</dbReference>
<accession>A0A5M6BVR2</accession>
<reference evidence="1" key="2">
    <citation type="submission" date="2024-01" db="EMBL/GenBank/DDBJ databases">
        <title>Comparative genomics of Cryptococcus and Kwoniella reveals pathogenesis evolution and contrasting modes of karyotype evolution via chromosome fusion or intercentromeric recombination.</title>
        <authorList>
            <person name="Coelho M.A."/>
            <person name="David-Palma M."/>
            <person name="Shea T."/>
            <person name="Bowers K."/>
            <person name="McGinley-Smith S."/>
            <person name="Mohammad A.W."/>
            <person name="Gnirke A."/>
            <person name="Yurkov A.M."/>
            <person name="Nowrousian M."/>
            <person name="Sun S."/>
            <person name="Cuomo C.A."/>
            <person name="Heitman J."/>
        </authorList>
    </citation>
    <scope>NUCLEOTIDE SEQUENCE</scope>
    <source>
        <strain evidence="1">CBS 12478</strain>
    </source>
</reference>
<dbReference type="InterPro" id="IPR036291">
    <property type="entry name" value="NAD(P)-bd_dom_sf"/>
</dbReference>
<gene>
    <name evidence="1" type="ORF">CI109_100064</name>
</gene>
<dbReference type="Gene3D" id="3.90.180.10">
    <property type="entry name" value="Medium-chain alcohol dehydrogenases, catalytic domain"/>
    <property type="match status" value="1"/>
</dbReference>
<evidence type="ECO:0000313" key="2">
    <source>
        <dbReference type="Proteomes" id="UP000322225"/>
    </source>
</evidence>
<dbReference type="SUPFAM" id="SSF50129">
    <property type="entry name" value="GroES-like"/>
    <property type="match status" value="1"/>
</dbReference>
<dbReference type="InterPro" id="IPR013154">
    <property type="entry name" value="ADH-like_N"/>
</dbReference>